<reference evidence="2" key="2">
    <citation type="submission" date="2023-01" db="EMBL/GenBank/DDBJ databases">
        <authorList>
            <person name="Sun Q."/>
            <person name="Evtushenko L."/>
        </authorList>
    </citation>
    <scope>NUCLEOTIDE SEQUENCE</scope>
    <source>
        <strain evidence="2">VKM Ac-2007</strain>
    </source>
</reference>
<dbReference type="AlphaFoldDB" id="A0A9W6IBB5"/>
<evidence type="ECO:0000313" key="3">
    <source>
        <dbReference type="Proteomes" id="UP001143474"/>
    </source>
</evidence>
<reference evidence="2" key="1">
    <citation type="journal article" date="2014" name="Int. J. Syst. Evol. Microbiol.">
        <title>Complete genome sequence of Corynebacterium casei LMG S-19264T (=DSM 44701T), isolated from a smear-ripened cheese.</title>
        <authorList>
            <consortium name="US DOE Joint Genome Institute (JGI-PGF)"/>
            <person name="Walter F."/>
            <person name="Albersmeier A."/>
            <person name="Kalinowski J."/>
            <person name="Ruckert C."/>
        </authorList>
    </citation>
    <scope>NUCLEOTIDE SEQUENCE</scope>
    <source>
        <strain evidence="2">VKM Ac-2007</strain>
    </source>
</reference>
<evidence type="ECO:0000256" key="1">
    <source>
        <dbReference type="SAM" id="MobiDB-lite"/>
    </source>
</evidence>
<protein>
    <submittedName>
        <fullName evidence="2">Uncharacterized protein</fullName>
    </submittedName>
</protein>
<dbReference type="Proteomes" id="UP001143474">
    <property type="component" value="Unassembled WGS sequence"/>
</dbReference>
<keyword evidence="3" id="KW-1185">Reference proteome</keyword>
<sequence length="121" mass="13248">MIGRRPRVPGRHRYGQALSAVHRRLWDGPAREEAGRLDRSTVLWSVLYSLGRRRFYALAAWPAAEPVVVEDDTAEGLEARMREVERGGGVRPPVPSGLAGRGEGIWNTPSVLVGPVQGRAA</sequence>
<proteinExistence type="predicted"/>
<comment type="caution">
    <text evidence="2">The sequence shown here is derived from an EMBL/GenBank/DDBJ whole genome shotgun (WGS) entry which is preliminary data.</text>
</comment>
<dbReference type="EMBL" id="BSEV01000046">
    <property type="protein sequence ID" value="GLK15247.1"/>
    <property type="molecule type" value="Genomic_DNA"/>
</dbReference>
<accession>A0A9W6IBB5</accession>
<organism evidence="2 3">
    <name type="scientific">Streptosporangium carneum</name>
    <dbReference type="NCBI Taxonomy" id="47481"/>
    <lineage>
        <taxon>Bacteria</taxon>
        <taxon>Bacillati</taxon>
        <taxon>Actinomycetota</taxon>
        <taxon>Actinomycetes</taxon>
        <taxon>Streptosporangiales</taxon>
        <taxon>Streptosporangiaceae</taxon>
        <taxon>Streptosporangium</taxon>
    </lineage>
</organism>
<gene>
    <name evidence="2" type="ORF">GCM10017600_86600</name>
</gene>
<feature type="region of interest" description="Disordered" evidence="1">
    <location>
        <begin position="82"/>
        <end position="102"/>
    </location>
</feature>
<evidence type="ECO:0000313" key="2">
    <source>
        <dbReference type="EMBL" id="GLK15247.1"/>
    </source>
</evidence>
<name>A0A9W6IBB5_9ACTN</name>